<dbReference type="SUPFAM" id="SSF81321">
    <property type="entry name" value="Family A G protein-coupled receptor-like"/>
    <property type="match status" value="1"/>
</dbReference>
<dbReference type="InterPro" id="IPR019430">
    <property type="entry name" value="7TM_GPCR_serpentine_rcpt_Srx"/>
</dbReference>
<dbReference type="GO" id="GO:0016020">
    <property type="term" value="C:membrane"/>
    <property type="evidence" value="ECO:0007669"/>
    <property type="project" value="UniProtKB-SubCell"/>
</dbReference>
<comment type="subcellular location">
    <subcellularLocation>
        <location evidence="1">Membrane</location>
    </subcellularLocation>
</comment>
<proteinExistence type="predicted"/>
<gene>
    <name evidence="8" type="ORF">ElyMa_005354800</name>
</gene>
<keyword evidence="3 6" id="KW-1133">Transmembrane helix</keyword>
<evidence type="ECO:0000313" key="9">
    <source>
        <dbReference type="Proteomes" id="UP000762676"/>
    </source>
</evidence>
<dbReference type="PANTHER" id="PTHR46641">
    <property type="entry name" value="FMRFAMIDE RECEPTOR-RELATED"/>
    <property type="match status" value="1"/>
</dbReference>
<keyword evidence="9" id="KW-1185">Reference proteome</keyword>
<keyword evidence="4 6" id="KW-0472">Membrane</keyword>
<feature type="transmembrane region" description="Helical" evidence="6">
    <location>
        <begin position="81"/>
        <end position="104"/>
    </location>
</feature>
<feature type="transmembrane region" description="Helical" evidence="6">
    <location>
        <begin position="116"/>
        <end position="135"/>
    </location>
</feature>
<reference evidence="8 9" key="1">
    <citation type="journal article" date="2021" name="Elife">
        <title>Chloroplast acquisition without the gene transfer in kleptoplastic sea slugs, Plakobranchus ocellatus.</title>
        <authorList>
            <person name="Maeda T."/>
            <person name="Takahashi S."/>
            <person name="Yoshida T."/>
            <person name="Shimamura S."/>
            <person name="Takaki Y."/>
            <person name="Nagai Y."/>
            <person name="Toyoda A."/>
            <person name="Suzuki Y."/>
            <person name="Arimoto A."/>
            <person name="Ishii H."/>
            <person name="Satoh N."/>
            <person name="Nishiyama T."/>
            <person name="Hasebe M."/>
            <person name="Maruyama T."/>
            <person name="Minagawa J."/>
            <person name="Obokata J."/>
            <person name="Shigenobu S."/>
        </authorList>
    </citation>
    <scope>NUCLEOTIDE SEQUENCE [LARGE SCALE GENOMIC DNA]</scope>
</reference>
<dbReference type="PROSITE" id="PS50262">
    <property type="entry name" value="G_PROTEIN_RECEP_F1_2"/>
    <property type="match status" value="1"/>
</dbReference>
<feature type="region of interest" description="Disordered" evidence="5">
    <location>
        <begin position="260"/>
        <end position="283"/>
    </location>
</feature>
<feature type="transmembrane region" description="Helical" evidence="6">
    <location>
        <begin position="199"/>
        <end position="221"/>
    </location>
</feature>
<evidence type="ECO:0000256" key="2">
    <source>
        <dbReference type="ARBA" id="ARBA00022692"/>
    </source>
</evidence>
<keyword evidence="8" id="KW-0675">Receptor</keyword>
<name>A0AAV4EC86_9GAST</name>
<feature type="transmembrane region" description="Helical" evidence="6">
    <location>
        <begin position="155"/>
        <end position="178"/>
    </location>
</feature>
<dbReference type="PANTHER" id="PTHR46641:SF2">
    <property type="entry name" value="FMRFAMIDE RECEPTOR"/>
    <property type="match status" value="1"/>
</dbReference>
<comment type="caution">
    <text evidence="8">The sequence shown here is derived from an EMBL/GenBank/DDBJ whole genome shotgun (WGS) entry which is preliminary data.</text>
</comment>
<accession>A0AAV4EC86</accession>
<evidence type="ECO:0000256" key="4">
    <source>
        <dbReference type="ARBA" id="ARBA00023136"/>
    </source>
</evidence>
<dbReference type="Gene3D" id="1.20.1070.10">
    <property type="entry name" value="Rhodopsin 7-helix transmembrane proteins"/>
    <property type="match status" value="1"/>
</dbReference>
<evidence type="ECO:0000256" key="1">
    <source>
        <dbReference type="ARBA" id="ARBA00004370"/>
    </source>
</evidence>
<dbReference type="EMBL" id="BMAT01010668">
    <property type="protein sequence ID" value="GFR58188.1"/>
    <property type="molecule type" value="Genomic_DNA"/>
</dbReference>
<evidence type="ECO:0000313" key="8">
    <source>
        <dbReference type="EMBL" id="GFR58188.1"/>
    </source>
</evidence>
<sequence>MFEQNCSESFDAETLQLPEHIIRVCVMCANFAGKAESSTLPLPLCREDSFAGFQDYVLGEEEKGDGFVSDSLKRLFETLNFSVLSGTISVLGCAANVINIVVFYRQKFSDSVNISLMGLAISDFGALITLVWMSICFSPPFRALPLPFNPAEVQYLTAGWPHVCFARITSYITAYVTLERCLCVTVPLKVKTIITPKRTTLTIISIFLILFASLAPVYFGIRLGPVDTTTVTFLPNSTKANLSTIIRHFMDKNSPVITTPGSNFTKSNNSNSNSSSSCSNNNVNSGTSNVNGTVLLEETECTLRYVSKVNVTSSTISLVYTHNGPQLENISFSIGVFAQISSFVAVIICTVFLVRKLAQTSRWRARTTMSTEATAEPGGAANSTTMTPRDKRLVKMVTFLSVIFIVCFLPSAVNLIIMICSAEYSIVGRYRVRPRALVLLVII</sequence>
<protein>
    <submittedName>
        <fullName evidence="8">Chemosensory receptor B</fullName>
    </submittedName>
</protein>
<evidence type="ECO:0000256" key="5">
    <source>
        <dbReference type="SAM" id="MobiDB-lite"/>
    </source>
</evidence>
<dbReference type="Pfam" id="PF10328">
    <property type="entry name" value="7TM_GPCR_Srx"/>
    <property type="match status" value="1"/>
</dbReference>
<dbReference type="InterPro" id="IPR052954">
    <property type="entry name" value="GPCR-Ligand_Int"/>
</dbReference>
<feature type="compositionally biased region" description="Low complexity" evidence="5">
    <location>
        <begin position="261"/>
        <end position="283"/>
    </location>
</feature>
<feature type="domain" description="G-protein coupled receptors family 1 profile" evidence="7">
    <location>
        <begin position="95"/>
        <end position="443"/>
    </location>
</feature>
<dbReference type="InterPro" id="IPR017452">
    <property type="entry name" value="GPCR_Rhodpsn_7TM"/>
</dbReference>
<feature type="transmembrane region" description="Helical" evidence="6">
    <location>
        <begin position="396"/>
        <end position="419"/>
    </location>
</feature>
<feature type="transmembrane region" description="Helical" evidence="6">
    <location>
        <begin position="330"/>
        <end position="354"/>
    </location>
</feature>
<evidence type="ECO:0000256" key="6">
    <source>
        <dbReference type="SAM" id="Phobius"/>
    </source>
</evidence>
<dbReference type="Proteomes" id="UP000762676">
    <property type="component" value="Unassembled WGS sequence"/>
</dbReference>
<evidence type="ECO:0000259" key="7">
    <source>
        <dbReference type="PROSITE" id="PS50262"/>
    </source>
</evidence>
<organism evidence="8 9">
    <name type="scientific">Elysia marginata</name>
    <dbReference type="NCBI Taxonomy" id="1093978"/>
    <lineage>
        <taxon>Eukaryota</taxon>
        <taxon>Metazoa</taxon>
        <taxon>Spiralia</taxon>
        <taxon>Lophotrochozoa</taxon>
        <taxon>Mollusca</taxon>
        <taxon>Gastropoda</taxon>
        <taxon>Heterobranchia</taxon>
        <taxon>Euthyneura</taxon>
        <taxon>Panpulmonata</taxon>
        <taxon>Sacoglossa</taxon>
        <taxon>Placobranchoidea</taxon>
        <taxon>Plakobranchidae</taxon>
        <taxon>Elysia</taxon>
    </lineage>
</organism>
<keyword evidence="2 6" id="KW-0812">Transmembrane</keyword>
<dbReference type="AlphaFoldDB" id="A0AAV4EC86"/>
<evidence type="ECO:0000256" key="3">
    <source>
        <dbReference type="ARBA" id="ARBA00022989"/>
    </source>
</evidence>